<feature type="compositionally biased region" description="Basic and acidic residues" evidence="1">
    <location>
        <begin position="138"/>
        <end position="150"/>
    </location>
</feature>
<sequence length="267" mass="27907">MQPEDIDKLFRDRLADHAPTPPAFLWDEIAAEIQPRKRRPVLWLAAAAVALLALLGGTWWVVVGGAGHSATQPEMAAATPRRPAAPATKNSVQPQATPAPTSPSSPSEAPAPEPAAAVATAVPSSETRSVGVQPDPASEARRPDRPRASDPRQLAQATTRTASPELPAPALQPTRPERGPEPEPSPLPELATHSVALTGPIEVEVRPAAVAPAPAAPAHRPRLVSLLRQARNVVQGEKVSLTAAGIPETVTVQARVAGHTLTKVIQL</sequence>
<keyword evidence="2" id="KW-0472">Membrane</keyword>
<dbReference type="AlphaFoldDB" id="A0A3R9PBV2"/>
<feature type="transmembrane region" description="Helical" evidence="2">
    <location>
        <begin position="41"/>
        <end position="62"/>
    </location>
</feature>
<evidence type="ECO:0000313" key="3">
    <source>
        <dbReference type="EMBL" id="RSK33155.1"/>
    </source>
</evidence>
<organism evidence="3 4">
    <name type="scientific">Hymenobacter metallilatus</name>
    <dbReference type="NCBI Taxonomy" id="2493666"/>
    <lineage>
        <taxon>Bacteria</taxon>
        <taxon>Pseudomonadati</taxon>
        <taxon>Bacteroidota</taxon>
        <taxon>Cytophagia</taxon>
        <taxon>Cytophagales</taxon>
        <taxon>Hymenobacteraceae</taxon>
        <taxon>Hymenobacter</taxon>
    </lineage>
</organism>
<dbReference type="EMBL" id="RWIS01000006">
    <property type="protein sequence ID" value="RSK33155.1"/>
    <property type="molecule type" value="Genomic_DNA"/>
</dbReference>
<name>A0A3R9PBV2_9BACT</name>
<keyword evidence="2" id="KW-0812">Transmembrane</keyword>
<dbReference type="Proteomes" id="UP000280066">
    <property type="component" value="Unassembled WGS sequence"/>
</dbReference>
<keyword evidence="4" id="KW-1185">Reference proteome</keyword>
<evidence type="ECO:0000256" key="2">
    <source>
        <dbReference type="SAM" id="Phobius"/>
    </source>
</evidence>
<protein>
    <submittedName>
        <fullName evidence="3">Uncharacterized protein</fullName>
    </submittedName>
</protein>
<reference evidence="3 4" key="1">
    <citation type="submission" date="2018-12" db="EMBL/GenBank/DDBJ databases">
        <authorList>
            <person name="Feng G."/>
            <person name="Zhu H."/>
        </authorList>
    </citation>
    <scope>NUCLEOTIDE SEQUENCE [LARGE SCALE GENOMIC DNA]</scope>
    <source>
        <strain evidence="3 4">9PBR-2</strain>
    </source>
</reference>
<keyword evidence="2" id="KW-1133">Transmembrane helix</keyword>
<evidence type="ECO:0000313" key="4">
    <source>
        <dbReference type="Proteomes" id="UP000280066"/>
    </source>
</evidence>
<proteinExistence type="predicted"/>
<feature type="region of interest" description="Disordered" evidence="1">
    <location>
        <begin position="73"/>
        <end position="190"/>
    </location>
</feature>
<accession>A0A3R9PBV2</accession>
<dbReference type="RefSeq" id="WP_125429557.1">
    <property type="nucleotide sequence ID" value="NZ_RWIS01000006.1"/>
</dbReference>
<evidence type="ECO:0000256" key="1">
    <source>
        <dbReference type="SAM" id="MobiDB-lite"/>
    </source>
</evidence>
<dbReference type="OrthoDB" id="849204at2"/>
<gene>
    <name evidence="3" type="ORF">EI290_10595</name>
</gene>
<feature type="compositionally biased region" description="Low complexity" evidence="1">
    <location>
        <begin position="76"/>
        <end position="126"/>
    </location>
</feature>
<comment type="caution">
    <text evidence="3">The sequence shown here is derived from an EMBL/GenBank/DDBJ whole genome shotgun (WGS) entry which is preliminary data.</text>
</comment>